<keyword evidence="11" id="KW-0964">Secreted</keyword>
<comment type="cofactor">
    <cofactor evidence="11">
        <name>Ca(2+)</name>
        <dbReference type="ChEBI" id="CHEBI:29108"/>
    </cofactor>
    <text evidence="11">Binds 2 calcium ions per subunit.</text>
</comment>
<dbReference type="PROSITE" id="PS00436">
    <property type="entry name" value="PEROXIDASE_2"/>
    <property type="match status" value="1"/>
</dbReference>
<evidence type="ECO:0000256" key="5">
    <source>
        <dbReference type="ARBA" id="ARBA00022559"/>
    </source>
</evidence>
<dbReference type="InterPro" id="IPR002016">
    <property type="entry name" value="Haem_peroxidase"/>
</dbReference>
<gene>
    <name evidence="13" type="ORF">CITCOLO1_LOCUS5887</name>
</gene>
<dbReference type="PANTHER" id="PTHR31388:SF147">
    <property type="entry name" value="PEROXIDASE 58"/>
    <property type="match status" value="1"/>
</dbReference>
<comment type="subcellular location">
    <subcellularLocation>
        <location evidence="11">Secreted</location>
    </subcellularLocation>
</comment>
<keyword evidence="10" id="KW-1015">Disulfide bond</keyword>
<dbReference type="SUPFAM" id="SSF48113">
    <property type="entry name" value="Heme-dependent peroxidases"/>
    <property type="match status" value="1"/>
</dbReference>
<reference evidence="13 14" key="1">
    <citation type="submission" date="2024-03" db="EMBL/GenBank/DDBJ databases">
        <authorList>
            <person name="Gkanogiannis A."/>
            <person name="Becerra Lopez-Lavalle L."/>
        </authorList>
    </citation>
    <scope>NUCLEOTIDE SEQUENCE [LARGE SCALE GENOMIC DNA]</scope>
</reference>
<protein>
    <recommendedName>
        <fullName evidence="4 11">Peroxidase</fullName>
        <ecNumber evidence="4 11">1.11.1.7</ecNumber>
    </recommendedName>
</protein>
<dbReference type="EMBL" id="OZ021736">
    <property type="protein sequence ID" value="CAK9314145.1"/>
    <property type="molecule type" value="Genomic_DNA"/>
</dbReference>
<dbReference type="InterPro" id="IPR010255">
    <property type="entry name" value="Haem_peroxidase_sf"/>
</dbReference>
<keyword evidence="7 11" id="KW-0479">Metal-binding</keyword>
<proteinExistence type="inferred from homology"/>
<keyword evidence="14" id="KW-1185">Reference proteome</keyword>
<dbReference type="InterPro" id="IPR019793">
    <property type="entry name" value="Peroxidases_heam-ligand_BS"/>
</dbReference>
<dbReference type="PROSITE" id="PS50873">
    <property type="entry name" value="PEROXIDASE_4"/>
    <property type="match status" value="1"/>
</dbReference>
<dbReference type="PANTHER" id="PTHR31388">
    <property type="entry name" value="PEROXIDASE 72-RELATED"/>
    <property type="match status" value="1"/>
</dbReference>
<dbReference type="Pfam" id="PF00141">
    <property type="entry name" value="peroxidase"/>
    <property type="match status" value="1"/>
</dbReference>
<evidence type="ECO:0000256" key="8">
    <source>
        <dbReference type="ARBA" id="ARBA00023002"/>
    </source>
</evidence>
<comment type="similarity">
    <text evidence="3">Belongs to the peroxidase family. Ascorbate peroxidase subfamily.</text>
</comment>
<name>A0ABP0Y146_9ROSI</name>
<keyword evidence="11" id="KW-0106">Calcium</keyword>
<dbReference type="Gene3D" id="1.10.520.10">
    <property type="match status" value="1"/>
</dbReference>
<dbReference type="PROSITE" id="PS00435">
    <property type="entry name" value="PEROXIDASE_1"/>
    <property type="match status" value="1"/>
</dbReference>
<evidence type="ECO:0000256" key="7">
    <source>
        <dbReference type="ARBA" id="ARBA00022723"/>
    </source>
</evidence>
<evidence type="ECO:0000256" key="10">
    <source>
        <dbReference type="ARBA" id="ARBA00023157"/>
    </source>
</evidence>
<evidence type="ECO:0000256" key="9">
    <source>
        <dbReference type="ARBA" id="ARBA00023004"/>
    </source>
</evidence>
<comment type="function">
    <text evidence="2">Removal of H(2)O(2), oxidation of toxic reductants, biosynthesis and degradation of lignin, suberization, auxin catabolism, response to environmental stresses such as wounding, pathogen attack and oxidative stress. These functions might be dependent on each isozyme/isoform in each plant tissue.</text>
</comment>
<dbReference type="EC" id="1.11.1.7" evidence="4 11"/>
<keyword evidence="9 11" id="KW-0408">Iron</keyword>
<evidence type="ECO:0000256" key="6">
    <source>
        <dbReference type="ARBA" id="ARBA00022617"/>
    </source>
</evidence>
<keyword evidence="5 11" id="KW-0575">Peroxidase</keyword>
<evidence type="ECO:0000259" key="12">
    <source>
        <dbReference type="PROSITE" id="PS50873"/>
    </source>
</evidence>
<dbReference type="Gene3D" id="1.10.420.10">
    <property type="entry name" value="Peroxidase, domain 2"/>
    <property type="match status" value="1"/>
</dbReference>
<sequence length="352" mass="38087">MTMRNSHSHLNKMKMASSKFGVVLALFWLVGLMVGGSLAQLNPSFYAKTCPNLPKIVNGVVAQALRTDARAGAKLIRLHFHDCFVDGCDASVLLENAPGIDSELDAPGNQGIQGLNIVDDIKSAVEKACPRTVSCADILAIASKESVVLAGGPSWVVPLGRRDSRTANREGASNNLASPFEDLDTLKAKFGVFGLDSTDLVALSGAHTFGRSRCAFFSHRLANFNGTNTPDPTLDPAYREQLRGICSSGSETRANFDPTTPDKFDKNYYSNLQGLRGLLQSDQELFSTRGADTVAIVNRFAKSQGQFFKSFRASMIKMGNITPLTGTKGEIRLNCRRVNPTRPRGDEGHDVM</sequence>
<dbReference type="InterPro" id="IPR019794">
    <property type="entry name" value="Peroxidases_AS"/>
</dbReference>
<dbReference type="InterPro" id="IPR000823">
    <property type="entry name" value="Peroxidase_pln"/>
</dbReference>
<comment type="similarity">
    <text evidence="11">Belongs to the peroxidase family. Classical plant (class III) peroxidase subfamily.</text>
</comment>
<feature type="domain" description="Plant heme peroxidase family profile" evidence="12">
    <location>
        <begin position="40"/>
        <end position="339"/>
    </location>
</feature>
<dbReference type="PRINTS" id="PR00458">
    <property type="entry name" value="PEROXIDASE"/>
</dbReference>
<evidence type="ECO:0000256" key="11">
    <source>
        <dbReference type="RuleBase" id="RU362060"/>
    </source>
</evidence>
<evidence type="ECO:0000256" key="2">
    <source>
        <dbReference type="ARBA" id="ARBA00002322"/>
    </source>
</evidence>
<keyword evidence="11" id="KW-0376">Hydrogen peroxide</keyword>
<evidence type="ECO:0000313" key="13">
    <source>
        <dbReference type="EMBL" id="CAK9314145.1"/>
    </source>
</evidence>
<comment type="cofactor">
    <cofactor evidence="11">
        <name>heme b</name>
        <dbReference type="ChEBI" id="CHEBI:60344"/>
    </cofactor>
    <text evidence="11">Binds 1 heme b (iron(II)-protoporphyrin IX) group per subunit.</text>
</comment>
<dbReference type="Proteomes" id="UP001642487">
    <property type="component" value="Chromosome 2"/>
</dbReference>
<dbReference type="PRINTS" id="PR00461">
    <property type="entry name" value="PLPEROXIDASE"/>
</dbReference>
<keyword evidence="6 11" id="KW-0349">Heme</keyword>
<organism evidence="13 14">
    <name type="scientific">Citrullus colocynthis</name>
    <name type="common">colocynth</name>
    <dbReference type="NCBI Taxonomy" id="252529"/>
    <lineage>
        <taxon>Eukaryota</taxon>
        <taxon>Viridiplantae</taxon>
        <taxon>Streptophyta</taxon>
        <taxon>Embryophyta</taxon>
        <taxon>Tracheophyta</taxon>
        <taxon>Spermatophyta</taxon>
        <taxon>Magnoliopsida</taxon>
        <taxon>eudicotyledons</taxon>
        <taxon>Gunneridae</taxon>
        <taxon>Pentapetalae</taxon>
        <taxon>rosids</taxon>
        <taxon>fabids</taxon>
        <taxon>Cucurbitales</taxon>
        <taxon>Cucurbitaceae</taxon>
        <taxon>Benincaseae</taxon>
        <taxon>Citrullus</taxon>
    </lineage>
</organism>
<evidence type="ECO:0000256" key="3">
    <source>
        <dbReference type="ARBA" id="ARBA00006873"/>
    </source>
</evidence>
<dbReference type="CDD" id="cd00693">
    <property type="entry name" value="secretory_peroxidase"/>
    <property type="match status" value="1"/>
</dbReference>
<keyword evidence="8 11" id="KW-0560">Oxidoreductase</keyword>
<dbReference type="InterPro" id="IPR033905">
    <property type="entry name" value="Secretory_peroxidase"/>
</dbReference>
<accession>A0ABP0Y146</accession>
<evidence type="ECO:0000313" key="14">
    <source>
        <dbReference type="Proteomes" id="UP001642487"/>
    </source>
</evidence>
<evidence type="ECO:0000256" key="4">
    <source>
        <dbReference type="ARBA" id="ARBA00012313"/>
    </source>
</evidence>
<evidence type="ECO:0000256" key="1">
    <source>
        <dbReference type="ARBA" id="ARBA00000189"/>
    </source>
</evidence>
<comment type="catalytic activity">
    <reaction evidence="1 11">
        <text>2 a phenolic donor + H2O2 = 2 a phenolic radical donor + 2 H2O</text>
        <dbReference type="Rhea" id="RHEA:56136"/>
        <dbReference type="ChEBI" id="CHEBI:15377"/>
        <dbReference type="ChEBI" id="CHEBI:16240"/>
        <dbReference type="ChEBI" id="CHEBI:139520"/>
        <dbReference type="ChEBI" id="CHEBI:139521"/>
        <dbReference type="EC" id="1.11.1.7"/>
    </reaction>
</comment>